<evidence type="ECO:0000256" key="2">
    <source>
        <dbReference type="ARBA" id="ARBA00022741"/>
    </source>
</evidence>
<dbReference type="AlphaFoldDB" id="A0A250IPS6"/>
<dbReference type="FunFam" id="3.90.640.10:FF:000003">
    <property type="entry name" value="Molecular chaperone DnaK"/>
    <property type="match status" value="1"/>
</dbReference>
<dbReference type="InterPro" id="IPR018181">
    <property type="entry name" value="Heat_shock_70_CS"/>
</dbReference>
<dbReference type="SUPFAM" id="SSF100920">
    <property type="entry name" value="Heat shock protein 70kD (HSP70), peptide-binding domain"/>
    <property type="match status" value="1"/>
</dbReference>
<evidence type="ECO:0000256" key="4">
    <source>
        <dbReference type="ARBA" id="ARBA00023186"/>
    </source>
</evidence>
<sequence>MAERPRIIGIDLGTTNTLVASVKNRIPKIVPTDRGNLVLPSVVALSAKGELLVGGVAKDQMVTNPTNTLYGTKRLIGRKYQSRVVEDLKGYFKYDIVEGPEGDAAVMLGGRLYTLAEVSSFILKQIRTMAEQFLGGPLDEAVISVPAYYTDSQRQAVKEAGRLAGLNVKRIVNEPTAAALAYGFNRGLDQKILVYDLGGGTFDVSVLHLTGNVFEVLATGGDTFLGGVDFDNRVVDYVLEKVWEESKIDLSGNPIAMQRIKNAAEAAKIDLTLIPNVLIDLPFLEERKGKPVDVRIPLTRENLNALTMDLVDRTFELCDRVLAEKGINRSEIDEIILVGGQSRMPLVQQRIQEHFGKPPRKGVHPDECVALGAALLAESLGSLDAVTLLDAVSMPIGYALPNGRVRRVIDKNTILPVVKSFRLPPPKDPGAPFIDIDIFQGDSDLLVDNEYLGTLKVPAEAAGRKIDFRLNEECLLEVLVDEPGGARRIELATRDTPELLKKELARVAEERAQKARQTSGSPSSQHEGGSGLFSSIKSIFRRG</sequence>
<feature type="compositionally biased region" description="Polar residues" evidence="6">
    <location>
        <begin position="515"/>
        <end position="534"/>
    </location>
</feature>
<dbReference type="EMBL" id="CP022163">
    <property type="protein sequence ID" value="ATB33242.1"/>
    <property type="molecule type" value="Genomic_DNA"/>
</dbReference>
<name>A0A250IPS6_9BACT</name>
<evidence type="ECO:0000313" key="7">
    <source>
        <dbReference type="EMBL" id="ATB33242.1"/>
    </source>
</evidence>
<comment type="similarity">
    <text evidence="1 5">Belongs to the heat shock protein 70 family.</text>
</comment>
<proteinExistence type="inferred from homology"/>
<dbReference type="OrthoDB" id="5483810at2"/>
<dbReference type="Proteomes" id="UP000217289">
    <property type="component" value="Chromosome"/>
</dbReference>
<dbReference type="PROSITE" id="PS01036">
    <property type="entry name" value="HSP70_3"/>
    <property type="match status" value="1"/>
</dbReference>
<dbReference type="Gene3D" id="3.30.420.40">
    <property type="match status" value="2"/>
</dbReference>
<dbReference type="InterPro" id="IPR013126">
    <property type="entry name" value="Hsp_70_fam"/>
</dbReference>
<dbReference type="GO" id="GO:0140662">
    <property type="term" value="F:ATP-dependent protein folding chaperone"/>
    <property type="evidence" value="ECO:0007669"/>
    <property type="project" value="InterPro"/>
</dbReference>
<evidence type="ECO:0000256" key="3">
    <source>
        <dbReference type="ARBA" id="ARBA00022840"/>
    </source>
</evidence>
<dbReference type="KEGG" id="mbd:MEBOL_006731"/>
<keyword evidence="3 5" id="KW-0067">ATP-binding</keyword>
<evidence type="ECO:0000256" key="6">
    <source>
        <dbReference type="SAM" id="MobiDB-lite"/>
    </source>
</evidence>
<dbReference type="PRINTS" id="PR00301">
    <property type="entry name" value="HEATSHOCK70"/>
</dbReference>
<protein>
    <submittedName>
        <fullName evidence="7">2-alkenal reductase</fullName>
    </submittedName>
</protein>
<dbReference type="InterPro" id="IPR043129">
    <property type="entry name" value="ATPase_NBD"/>
</dbReference>
<keyword evidence="8" id="KW-1185">Reference proteome</keyword>
<dbReference type="GO" id="GO:0005524">
    <property type="term" value="F:ATP binding"/>
    <property type="evidence" value="ECO:0007669"/>
    <property type="project" value="UniProtKB-KW"/>
</dbReference>
<keyword evidence="4" id="KW-0143">Chaperone</keyword>
<keyword evidence="2 5" id="KW-0547">Nucleotide-binding</keyword>
<organism evidence="7 8">
    <name type="scientific">Melittangium boletus DSM 14713</name>
    <dbReference type="NCBI Taxonomy" id="1294270"/>
    <lineage>
        <taxon>Bacteria</taxon>
        <taxon>Pseudomonadati</taxon>
        <taxon>Myxococcota</taxon>
        <taxon>Myxococcia</taxon>
        <taxon>Myxococcales</taxon>
        <taxon>Cystobacterineae</taxon>
        <taxon>Archangiaceae</taxon>
        <taxon>Melittangium</taxon>
    </lineage>
</organism>
<dbReference type="Gene3D" id="3.90.640.10">
    <property type="entry name" value="Actin, Chain A, domain 4"/>
    <property type="match status" value="1"/>
</dbReference>
<dbReference type="PROSITE" id="PS00329">
    <property type="entry name" value="HSP70_2"/>
    <property type="match status" value="1"/>
</dbReference>
<evidence type="ECO:0000313" key="8">
    <source>
        <dbReference type="Proteomes" id="UP000217289"/>
    </source>
</evidence>
<dbReference type="PANTHER" id="PTHR19375">
    <property type="entry name" value="HEAT SHOCK PROTEIN 70KDA"/>
    <property type="match status" value="1"/>
</dbReference>
<evidence type="ECO:0000256" key="1">
    <source>
        <dbReference type="ARBA" id="ARBA00007381"/>
    </source>
</evidence>
<gene>
    <name evidence="7" type="ORF">MEBOL_006731</name>
</gene>
<reference evidence="7 8" key="1">
    <citation type="submission" date="2017-06" db="EMBL/GenBank/DDBJ databases">
        <authorList>
            <person name="Kim H.J."/>
            <person name="Triplett B.A."/>
        </authorList>
    </citation>
    <scope>NUCLEOTIDE SEQUENCE [LARGE SCALE GENOMIC DNA]</scope>
    <source>
        <strain evidence="7 8">DSM 14713</strain>
    </source>
</reference>
<feature type="region of interest" description="Disordered" evidence="6">
    <location>
        <begin position="510"/>
        <end position="534"/>
    </location>
</feature>
<dbReference type="Pfam" id="PF00012">
    <property type="entry name" value="HSP70"/>
    <property type="match status" value="1"/>
</dbReference>
<dbReference type="RefSeq" id="WP_095981316.1">
    <property type="nucleotide sequence ID" value="NZ_CP022163.1"/>
</dbReference>
<evidence type="ECO:0000256" key="5">
    <source>
        <dbReference type="RuleBase" id="RU003322"/>
    </source>
</evidence>
<dbReference type="SUPFAM" id="SSF53067">
    <property type="entry name" value="Actin-like ATPase domain"/>
    <property type="match status" value="2"/>
</dbReference>
<accession>A0A250IPS6</accession>
<dbReference type="Gene3D" id="2.60.34.10">
    <property type="entry name" value="Substrate Binding Domain Of DNAk, Chain A, domain 1"/>
    <property type="match status" value="1"/>
</dbReference>
<dbReference type="InterPro" id="IPR029047">
    <property type="entry name" value="HSP70_peptide-bd_sf"/>
</dbReference>